<organism evidence="2 3">
    <name type="scientific">Heterorhabditis bacteriophora</name>
    <name type="common">Entomopathogenic nematode worm</name>
    <dbReference type="NCBI Taxonomy" id="37862"/>
    <lineage>
        <taxon>Eukaryota</taxon>
        <taxon>Metazoa</taxon>
        <taxon>Ecdysozoa</taxon>
        <taxon>Nematoda</taxon>
        <taxon>Chromadorea</taxon>
        <taxon>Rhabditida</taxon>
        <taxon>Rhabditina</taxon>
        <taxon>Rhabditomorpha</taxon>
        <taxon>Strongyloidea</taxon>
        <taxon>Heterorhabditidae</taxon>
        <taxon>Heterorhabditis</taxon>
    </lineage>
</organism>
<keyword evidence="1" id="KW-1133">Transmembrane helix</keyword>
<feature type="transmembrane region" description="Helical" evidence="1">
    <location>
        <begin position="6"/>
        <end position="28"/>
    </location>
</feature>
<dbReference type="Proteomes" id="UP000095283">
    <property type="component" value="Unplaced"/>
</dbReference>
<protein>
    <submittedName>
        <fullName evidence="3">Uncharacterized protein</fullName>
    </submittedName>
</protein>
<keyword evidence="1" id="KW-0812">Transmembrane</keyword>
<accession>A0A1I7WTV1</accession>
<keyword evidence="2" id="KW-1185">Reference proteome</keyword>
<sequence length="117" mass="13992">MYNREVLAFFLLLINIYFLTNESTILFMHNVEFNHKSILSTPFKRIRNSLVSIDQFNSINTRYYFNLNGQVHVFSGLIQEFLFKTFIYTFSFFTICVLYWLISSLRTTRNDICNISV</sequence>
<proteinExistence type="predicted"/>
<keyword evidence="1" id="KW-0472">Membrane</keyword>
<name>A0A1I7WTV1_HETBA</name>
<dbReference type="AlphaFoldDB" id="A0A1I7WTV1"/>
<dbReference type="WBParaSite" id="Hba_08546">
    <property type="protein sequence ID" value="Hba_08546"/>
    <property type="gene ID" value="Hba_08546"/>
</dbReference>
<evidence type="ECO:0000256" key="1">
    <source>
        <dbReference type="SAM" id="Phobius"/>
    </source>
</evidence>
<evidence type="ECO:0000313" key="2">
    <source>
        <dbReference type="Proteomes" id="UP000095283"/>
    </source>
</evidence>
<evidence type="ECO:0000313" key="3">
    <source>
        <dbReference type="WBParaSite" id="Hba_08546"/>
    </source>
</evidence>
<feature type="transmembrane region" description="Helical" evidence="1">
    <location>
        <begin position="81"/>
        <end position="102"/>
    </location>
</feature>
<reference evidence="3" key="1">
    <citation type="submission" date="2016-11" db="UniProtKB">
        <authorList>
            <consortium name="WormBaseParasite"/>
        </authorList>
    </citation>
    <scope>IDENTIFICATION</scope>
</reference>